<gene>
    <name evidence="4" type="ORF">HNR73_004165</name>
</gene>
<feature type="compositionally biased region" description="Acidic residues" evidence="1">
    <location>
        <begin position="147"/>
        <end position="164"/>
    </location>
</feature>
<organism evidence="4 5">
    <name type="scientific">Phytomonospora endophytica</name>
    <dbReference type="NCBI Taxonomy" id="714109"/>
    <lineage>
        <taxon>Bacteria</taxon>
        <taxon>Bacillati</taxon>
        <taxon>Actinomycetota</taxon>
        <taxon>Actinomycetes</taxon>
        <taxon>Micromonosporales</taxon>
        <taxon>Micromonosporaceae</taxon>
        <taxon>Phytomonospora</taxon>
    </lineage>
</organism>
<feature type="domain" description="Excalibur calcium-binding" evidence="3">
    <location>
        <begin position="107"/>
        <end position="144"/>
    </location>
</feature>
<name>A0A841FSK9_9ACTN</name>
<dbReference type="Pfam" id="PF05901">
    <property type="entry name" value="Excalibur"/>
    <property type="match status" value="2"/>
</dbReference>
<feature type="region of interest" description="Disordered" evidence="1">
    <location>
        <begin position="136"/>
        <end position="206"/>
    </location>
</feature>
<protein>
    <recommendedName>
        <fullName evidence="3">Excalibur calcium-binding domain-containing protein</fullName>
    </recommendedName>
</protein>
<dbReference type="EMBL" id="JACHGT010000008">
    <property type="protein sequence ID" value="MBB6036297.1"/>
    <property type="molecule type" value="Genomic_DNA"/>
</dbReference>
<evidence type="ECO:0000259" key="3">
    <source>
        <dbReference type="SMART" id="SM00894"/>
    </source>
</evidence>
<evidence type="ECO:0000313" key="4">
    <source>
        <dbReference type="EMBL" id="MBB6036297.1"/>
    </source>
</evidence>
<evidence type="ECO:0000256" key="1">
    <source>
        <dbReference type="SAM" id="MobiDB-lite"/>
    </source>
</evidence>
<feature type="domain" description="Excalibur calcium-binding" evidence="3">
    <location>
        <begin position="168"/>
        <end position="205"/>
    </location>
</feature>
<keyword evidence="5" id="KW-1185">Reference proteome</keyword>
<proteinExistence type="predicted"/>
<dbReference type="RefSeq" id="WP_184789123.1">
    <property type="nucleotide sequence ID" value="NZ_BONT01000046.1"/>
</dbReference>
<comment type="caution">
    <text evidence="4">The sequence shown here is derived from an EMBL/GenBank/DDBJ whole genome shotgun (WGS) entry which is preliminary data.</text>
</comment>
<sequence>MEPPVPQPGGKPTAGQLTPKQAKVGGLIVLGVAAVLLLCVCGFAVNAIGGDDDGDGGGDATPVGAQATPTATPSRTASPSATPSKTPSPSPTPSKKKPPPPPDTDPKYGTCKDAIAAGYGPYEEGVDPEYYWYRDADGDGVVCEPPRDDDGDDGGGDDPPDDPGTDPRFDTCKAANAAGYGPYVRGQDPEYDWYQDRDGDGVVCET</sequence>
<feature type="region of interest" description="Disordered" evidence="1">
    <location>
        <begin position="53"/>
        <end position="113"/>
    </location>
</feature>
<feature type="transmembrane region" description="Helical" evidence="2">
    <location>
        <begin position="24"/>
        <end position="45"/>
    </location>
</feature>
<dbReference type="SMART" id="SM00894">
    <property type="entry name" value="Excalibur"/>
    <property type="match status" value="2"/>
</dbReference>
<dbReference type="AlphaFoldDB" id="A0A841FSK9"/>
<keyword evidence="2" id="KW-1133">Transmembrane helix</keyword>
<reference evidence="4 5" key="1">
    <citation type="submission" date="2020-08" db="EMBL/GenBank/DDBJ databases">
        <title>Genomic Encyclopedia of Type Strains, Phase IV (KMG-IV): sequencing the most valuable type-strain genomes for metagenomic binning, comparative biology and taxonomic classification.</title>
        <authorList>
            <person name="Goeker M."/>
        </authorList>
    </citation>
    <scope>NUCLEOTIDE SEQUENCE [LARGE SCALE GENOMIC DNA]</scope>
    <source>
        <strain evidence="4 5">YIM 65646</strain>
    </source>
</reference>
<feature type="compositionally biased region" description="Low complexity" evidence="1">
    <location>
        <begin position="67"/>
        <end position="85"/>
    </location>
</feature>
<evidence type="ECO:0000256" key="2">
    <source>
        <dbReference type="SAM" id="Phobius"/>
    </source>
</evidence>
<accession>A0A841FSK9</accession>
<keyword evidence="2" id="KW-0812">Transmembrane</keyword>
<keyword evidence="2" id="KW-0472">Membrane</keyword>
<dbReference type="Proteomes" id="UP000548476">
    <property type="component" value="Unassembled WGS sequence"/>
</dbReference>
<dbReference type="InterPro" id="IPR008613">
    <property type="entry name" value="Excalibur_Ca-bd_domain"/>
</dbReference>
<evidence type="ECO:0000313" key="5">
    <source>
        <dbReference type="Proteomes" id="UP000548476"/>
    </source>
</evidence>